<accession>A0ABW4MPE8</accession>
<comment type="caution">
    <text evidence="1">The sequence shown here is derived from an EMBL/GenBank/DDBJ whole genome shotgun (WGS) entry which is preliminary data.</text>
</comment>
<protein>
    <submittedName>
        <fullName evidence="1">Uncharacterized protein</fullName>
    </submittedName>
</protein>
<dbReference type="RefSeq" id="WP_388039323.1">
    <property type="nucleotide sequence ID" value="NZ_JBHUEK010000024.1"/>
</dbReference>
<sequence length="130" mass="15682">MNIYDKEEERIAKGEEIQPYEENVVRYELRLKNSHLNGMKRKDKGKSRPKELRSYFSYQLWNEYMEKHVLPIVHRGDYYKIAKAEKNIENSHFSKKKKDDLRAFLVQISNGSIDKPKKHMSKPTYRKYPS</sequence>
<evidence type="ECO:0000313" key="1">
    <source>
        <dbReference type="EMBL" id="MFD1779892.1"/>
    </source>
</evidence>
<evidence type="ECO:0000313" key="2">
    <source>
        <dbReference type="Proteomes" id="UP001597227"/>
    </source>
</evidence>
<proteinExistence type="predicted"/>
<gene>
    <name evidence="1" type="ORF">ACFSFW_14605</name>
</gene>
<name>A0ABW4MPE8_9BACI</name>
<organism evidence="1 2">
    <name type="scientific">Fredinandcohnia salidurans</name>
    <dbReference type="NCBI Taxonomy" id="2595041"/>
    <lineage>
        <taxon>Bacteria</taxon>
        <taxon>Bacillati</taxon>
        <taxon>Bacillota</taxon>
        <taxon>Bacilli</taxon>
        <taxon>Bacillales</taxon>
        <taxon>Bacillaceae</taxon>
        <taxon>Fredinandcohnia</taxon>
    </lineage>
</organism>
<reference evidence="2" key="1">
    <citation type="journal article" date="2019" name="Int. J. Syst. Evol. Microbiol.">
        <title>The Global Catalogue of Microorganisms (GCM) 10K type strain sequencing project: providing services to taxonomists for standard genome sequencing and annotation.</title>
        <authorList>
            <consortium name="The Broad Institute Genomics Platform"/>
            <consortium name="The Broad Institute Genome Sequencing Center for Infectious Disease"/>
            <person name="Wu L."/>
            <person name="Ma J."/>
        </authorList>
    </citation>
    <scope>NUCLEOTIDE SEQUENCE [LARGE SCALE GENOMIC DNA]</scope>
    <source>
        <strain evidence="2">CCUG 15531</strain>
    </source>
</reference>
<dbReference type="Proteomes" id="UP001597227">
    <property type="component" value="Unassembled WGS sequence"/>
</dbReference>
<keyword evidence="2" id="KW-1185">Reference proteome</keyword>
<dbReference type="EMBL" id="JBHUEK010000024">
    <property type="protein sequence ID" value="MFD1779892.1"/>
    <property type="molecule type" value="Genomic_DNA"/>
</dbReference>